<accession>A0A9W9DS24</accession>
<dbReference type="Proteomes" id="UP001150266">
    <property type="component" value="Unassembled WGS sequence"/>
</dbReference>
<keyword evidence="3" id="KW-1185">Reference proteome</keyword>
<evidence type="ECO:0000313" key="3">
    <source>
        <dbReference type="Proteomes" id="UP001150266"/>
    </source>
</evidence>
<feature type="region of interest" description="Disordered" evidence="1">
    <location>
        <begin position="1"/>
        <end position="29"/>
    </location>
</feature>
<comment type="caution">
    <text evidence="2">The sequence shown here is derived from an EMBL/GenBank/DDBJ whole genome shotgun (WGS) entry which is preliminary data.</text>
</comment>
<gene>
    <name evidence="2" type="ORF">J3R30DRAFT_3698713</name>
</gene>
<dbReference type="EMBL" id="JAOTPV010000004">
    <property type="protein sequence ID" value="KAJ4483797.1"/>
    <property type="molecule type" value="Genomic_DNA"/>
</dbReference>
<dbReference type="AlphaFoldDB" id="A0A9W9DS24"/>
<name>A0A9W9DS24_9AGAR</name>
<proteinExistence type="predicted"/>
<reference evidence="2" key="1">
    <citation type="submission" date="2022-08" db="EMBL/GenBank/DDBJ databases">
        <title>A Global Phylogenomic Analysis of the Shiitake Genus Lentinula.</title>
        <authorList>
            <consortium name="DOE Joint Genome Institute"/>
            <person name="Sierra-Patev S."/>
            <person name="Min B."/>
            <person name="Naranjo-Ortiz M."/>
            <person name="Looney B."/>
            <person name="Konkel Z."/>
            <person name="Slot J.C."/>
            <person name="Sakamoto Y."/>
            <person name="Steenwyk J.L."/>
            <person name="Rokas A."/>
            <person name="Carro J."/>
            <person name="Camarero S."/>
            <person name="Ferreira P."/>
            <person name="Molpeceres G."/>
            <person name="Ruiz-Duenas F.J."/>
            <person name="Serrano A."/>
            <person name="Henrissat B."/>
            <person name="Drula E."/>
            <person name="Hughes K.W."/>
            <person name="Mata J.L."/>
            <person name="Ishikawa N.K."/>
            <person name="Vargas-Isla R."/>
            <person name="Ushijima S."/>
            <person name="Smith C.A."/>
            <person name="Ahrendt S."/>
            <person name="Andreopoulos W."/>
            <person name="He G."/>
            <person name="Labutti K."/>
            <person name="Lipzen A."/>
            <person name="Ng V."/>
            <person name="Riley R."/>
            <person name="Sandor L."/>
            <person name="Barry K."/>
            <person name="Martinez A.T."/>
            <person name="Xiao Y."/>
            <person name="Gibbons J.G."/>
            <person name="Terashima K."/>
            <person name="Grigoriev I.V."/>
            <person name="Hibbett D.S."/>
        </authorList>
    </citation>
    <scope>NUCLEOTIDE SEQUENCE</scope>
    <source>
        <strain evidence="2">JLM2183</strain>
    </source>
</reference>
<organism evidence="2 3">
    <name type="scientific">Lentinula aciculospora</name>
    <dbReference type="NCBI Taxonomy" id="153920"/>
    <lineage>
        <taxon>Eukaryota</taxon>
        <taxon>Fungi</taxon>
        <taxon>Dikarya</taxon>
        <taxon>Basidiomycota</taxon>
        <taxon>Agaricomycotina</taxon>
        <taxon>Agaricomycetes</taxon>
        <taxon>Agaricomycetidae</taxon>
        <taxon>Agaricales</taxon>
        <taxon>Marasmiineae</taxon>
        <taxon>Omphalotaceae</taxon>
        <taxon>Lentinula</taxon>
    </lineage>
</organism>
<dbReference type="OrthoDB" id="3181072at2759"/>
<evidence type="ECO:0000313" key="2">
    <source>
        <dbReference type="EMBL" id="KAJ4483797.1"/>
    </source>
</evidence>
<evidence type="ECO:0000256" key="1">
    <source>
        <dbReference type="SAM" id="MobiDB-lite"/>
    </source>
</evidence>
<sequence length="243" mass="27155">MAASSGDGNATTRTMQTSSNSESVNSPQATLESLINTLSKLEMEFKAVNASQHPETNDLEQTGNSTNRKAHQLNEEVLEYKQVHVDKINGIKTRIRETYPNEVAEQLRPDIQSHVKAAVLALTKNELKTQFGGLMPIPLKQQLDETNEQLSRAKNAFINSEARSFNSTVDIVDSVTRDDQLKLVLKPDGMKSDFWPADLNSLFAYDSESVKKLLKDYKLPIDKTHNTNINCFLGHIGIKQQLV</sequence>
<protein>
    <submittedName>
        <fullName evidence="2">Uncharacterized protein</fullName>
    </submittedName>
</protein>